<dbReference type="Pfam" id="PF02720">
    <property type="entry name" value="DUF222"/>
    <property type="match status" value="1"/>
</dbReference>
<dbReference type="GO" id="GO:0003676">
    <property type="term" value="F:nucleic acid binding"/>
    <property type="evidence" value="ECO:0007669"/>
    <property type="project" value="InterPro"/>
</dbReference>
<evidence type="ECO:0000256" key="2">
    <source>
        <dbReference type="SAM" id="MobiDB-lite"/>
    </source>
</evidence>
<feature type="domain" description="HNH nuclease" evidence="3">
    <location>
        <begin position="326"/>
        <end position="377"/>
    </location>
</feature>
<keyword evidence="4" id="KW-0540">Nuclease</keyword>
<keyword evidence="4" id="KW-0255">Endonuclease</keyword>
<comment type="caution">
    <text evidence="4">The sequence shown here is derived from an EMBL/GenBank/DDBJ whole genome shotgun (WGS) entry which is preliminary data.</text>
</comment>
<dbReference type="EMBL" id="VNIQ01000001">
    <property type="protein sequence ID" value="TYQ08558.1"/>
    <property type="molecule type" value="Genomic_DNA"/>
</dbReference>
<comment type="similarity">
    <text evidence="1">Belongs to the Rv1128c/1148c/1588c/1702c/1945/3466 family.</text>
</comment>
<keyword evidence="4" id="KW-0378">Hydrolase</keyword>
<evidence type="ECO:0000256" key="1">
    <source>
        <dbReference type="ARBA" id="ARBA00023450"/>
    </source>
</evidence>
<dbReference type="Pfam" id="PF01844">
    <property type="entry name" value="HNH"/>
    <property type="match status" value="1"/>
</dbReference>
<dbReference type="GO" id="GO:0004519">
    <property type="term" value="F:endonuclease activity"/>
    <property type="evidence" value="ECO:0007669"/>
    <property type="project" value="UniProtKB-KW"/>
</dbReference>
<evidence type="ECO:0000259" key="3">
    <source>
        <dbReference type="SMART" id="SM00507"/>
    </source>
</evidence>
<accession>A0A652YYE0</accession>
<dbReference type="InterPro" id="IPR002711">
    <property type="entry name" value="HNH"/>
</dbReference>
<dbReference type="InterPro" id="IPR003870">
    <property type="entry name" value="DUF222"/>
</dbReference>
<dbReference type="AlphaFoldDB" id="A0A652YYE0"/>
<dbReference type="GO" id="GO:0008270">
    <property type="term" value="F:zinc ion binding"/>
    <property type="evidence" value="ECO:0007669"/>
    <property type="project" value="InterPro"/>
</dbReference>
<name>A0A652YYE0_NOCGL</name>
<dbReference type="CDD" id="cd00085">
    <property type="entry name" value="HNHc"/>
    <property type="match status" value="1"/>
</dbReference>
<feature type="region of interest" description="Disordered" evidence="2">
    <location>
        <begin position="198"/>
        <end position="244"/>
    </location>
</feature>
<dbReference type="SMART" id="SM00507">
    <property type="entry name" value="HNHc"/>
    <property type="match status" value="1"/>
</dbReference>
<gene>
    <name evidence="4" type="ORF">FNL38_101932</name>
</gene>
<reference evidence="4" key="1">
    <citation type="submission" date="2019-07" db="EMBL/GenBank/DDBJ databases">
        <title>Genomic Encyclopedia of Type Strains, Phase IV (KMG-IV): sequencing the most valuable type-strain genomes for metagenomic binning, comparative biology and taxonomic classification.</title>
        <authorList>
            <person name="Goeker M."/>
        </authorList>
    </citation>
    <scope>NUCLEOTIDE SEQUENCE</scope>
    <source>
        <strain evidence="4">DSM 44596</strain>
    </source>
</reference>
<dbReference type="Gene3D" id="1.10.30.50">
    <property type="match status" value="1"/>
</dbReference>
<protein>
    <submittedName>
        <fullName evidence="4">HNH endonuclease</fullName>
    </submittedName>
</protein>
<organism evidence="4">
    <name type="scientific">Nocardia globerula</name>
    <dbReference type="NCBI Taxonomy" id="1818"/>
    <lineage>
        <taxon>Bacteria</taxon>
        <taxon>Bacillati</taxon>
        <taxon>Actinomycetota</taxon>
        <taxon>Actinomycetes</taxon>
        <taxon>Mycobacteriales</taxon>
        <taxon>Nocardiaceae</taxon>
        <taxon>Nocardia</taxon>
    </lineage>
</organism>
<dbReference type="InterPro" id="IPR003615">
    <property type="entry name" value="HNH_nuc"/>
</dbReference>
<proteinExistence type="inferred from homology"/>
<evidence type="ECO:0000313" key="4">
    <source>
        <dbReference type="EMBL" id="TYQ08558.1"/>
    </source>
</evidence>
<sequence>MDTDKLDRDTNRDTDHVMGFAAKREAVDNIGVEICALAGQIAAATARFLTLLADFDEQRGWAGPGLHSCAHWLSWKCGMSLHTGREYVRVAKALRPLPAMRKAFEQGNLSYSKVRALTRVTTPSNEKQMVRLGREAPAAQIDRLTAGLRKVADNESGKSKAPERFQVRWNWDPDTGDFVIKGRLAAQDGARILAALTSAERERTQTAMPSPDNEPKIDNDDDATALSDEPITQQNATKKPPGDIGPALLAMAEIAATAPTNNASGVSNSAEVVFFHEHDNLRVPGGPALPDNDSEEVLCNAHLRLAKTKKQCVLNLGRKTRVTSHKQMLALNYRDGSCRTPGCGRTRFLHAHHVQFWGRGGQTNLDNLILLCGTCHRALHRGQFTITALGDQQFEFRTLNGDVIDPAPPISGLADQLLRGDIPDNAIIPNWGGDPLHLDHAVSVLLDGWAA</sequence>